<evidence type="ECO:0000256" key="1">
    <source>
        <dbReference type="SAM" id="MobiDB-lite"/>
    </source>
</evidence>
<gene>
    <name evidence="2" type="ORF">EW026_g8031</name>
</gene>
<feature type="region of interest" description="Disordered" evidence="1">
    <location>
        <begin position="30"/>
        <end position="92"/>
    </location>
</feature>
<feature type="compositionally biased region" description="Basic and acidic residues" evidence="1">
    <location>
        <begin position="30"/>
        <end position="50"/>
    </location>
</feature>
<feature type="non-terminal residue" evidence="2">
    <location>
        <position position="1"/>
    </location>
</feature>
<protein>
    <submittedName>
        <fullName evidence="2">Uncharacterized protein</fullName>
    </submittedName>
</protein>
<evidence type="ECO:0000313" key="3">
    <source>
        <dbReference type="Proteomes" id="UP000309038"/>
    </source>
</evidence>
<feature type="region of interest" description="Disordered" evidence="1">
    <location>
        <begin position="127"/>
        <end position="202"/>
    </location>
</feature>
<reference evidence="2 3" key="1">
    <citation type="submission" date="2019-02" db="EMBL/GenBank/DDBJ databases">
        <title>Genome sequencing of the rare red list fungi Phlebia centrifuga.</title>
        <authorList>
            <person name="Buettner E."/>
            <person name="Kellner H."/>
        </authorList>
    </citation>
    <scope>NUCLEOTIDE SEQUENCE [LARGE SCALE GENOMIC DNA]</scope>
    <source>
        <strain evidence="2 3">DSM 108282</strain>
    </source>
</reference>
<proteinExistence type="predicted"/>
<name>A0A4S4K5U8_9APHY</name>
<feature type="compositionally biased region" description="Low complexity" evidence="1">
    <location>
        <begin position="140"/>
        <end position="165"/>
    </location>
</feature>
<accession>A0A4S4K5U8</accession>
<evidence type="ECO:0000313" key="2">
    <source>
        <dbReference type="EMBL" id="THG93111.1"/>
    </source>
</evidence>
<keyword evidence="3" id="KW-1185">Reference proteome</keyword>
<sequence length="202" mass="21795">TSLPGLSADRQDTIQELLWESAAANLRKKEWIERKKKERLDKKSARHDTTNRGSPRNHPYGGISKAAGKKKAGRRTDFECRSEAGRSNNYVDDRLAGYFDPPILSSPSSGSGSYTNDLPALTLSVIAPGPPALNSPILPTPAAASAETPADSSSTALTATTSGPAEPAFVQGRSTDGNARAPDREREDEDDFDLDRMFEDYA</sequence>
<feature type="compositionally biased region" description="Basic and acidic residues" evidence="1">
    <location>
        <begin position="74"/>
        <end position="84"/>
    </location>
</feature>
<comment type="caution">
    <text evidence="2">The sequence shown here is derived from an EMBL/GenBank/DDBJ whole genome shotgun (WGS) entry which is preliminary data.</text>
</comment>
<dbReference type="Proteomes" id="UP000309038">
    <property type="component" value="Unassembled WGS sequence"/>
</dbReference>
<organism evidence="2 3">
    <name type="scientific">Hermanssonia centrifuga</name>
    <dbReference type="NCBI Taxonomy" id="98765"/>
    <lineage>
        <taxon>Eukaryota</taxon>
        <taxon>Fungi</taxon>
        <taxon>Dikarya</taxon>
        <taxon>Basidiomycota</taxon>
        <taxon>Agaricomycotina</taxon>
        <taxon>Agaricomycetes</taxon>
        <taxon>Polyporales</taxon>
        <taxon>Meruliaceae</taxon>
        <taxon>Hermanssonia</taxon>
    </lineage>
</organism>
<dbReference type="AlphaFoldDB" id="A0A4S4K5U8"/>
<dbReference type="EMBL" id="SGPJ01000775">
    <property type="protein sequence ID" value="THG93111.1"/>
    <property type="molecule type" value="Genomic_DNA"/>
</dbReference>